<evidence type="ECO:0000256" key="3">
    <source>
        <dbReference type="ARBA" id="ARBA00022833"/>
    </source>
</evidence>
<reference evidence="10" key="1">
    <citation type="submission" date="2016-01" db="EMBL/GenBank/DDBJ databases">
        <authorList>
            <person name="Mitreva M."/>
            <person name="Pepin K.H."/>
            <person name="Mihindukulasuriya K.A."/>
            <person name="Fulton R."/>
            <person name="Fronick C."/>
            <person name="O'Laughlin M."/>
            <person name="Miner T."/>
            <person name="Herter B."/>
            <person name="Rosa B.A."/>
            <person name="Cordes M."/>
            <person name="Tomlinson C."/>
            <person name="Wollam A."/>
            <person name="Palsikar V.B."/>
            <person name="Mardis E.R."/>
            <person name="Wilson R.K."/>
        </authorList>
    </citation>
    <scope>NUCLEOTIDE SEQUENCE [LARGE SCALE GENOMIC DNA]</scope>
    <source>
        <strain evidence="10">MJR8151</strain>
    </source>
</reference>
<evidence type="ECO:0000313" key="10">
    <source>
        <dbReference type="Proteomes" id="UP000070383"/>
    </source>
</evidence>
<accession>A0A133KG28</accession>
<keyword evidence="2" id="KW-0678">Repressor</keyword>
<dbReference type="Pfam" id="PF01475">
    <property type="entry name" value="FUR"/>
    <property type="match status" value="1"/>
</dbReference>
<evidence type="ECO:0000256" key="2">
    <source>
        <dbReference type="ARBA" id="ARBA00022491"/>
    </source>
</evidence>
<keyword evidence="5" id="KW-0238">DNA-binding</keyword>
<feature type="binding site" evidence="8">
    <location>
        <position position="123"/>
    </location>
    <ligand>
        <name>Fe cation</name>
        <dbReference type="ChEBI" id="CHEBI:24875"/>
    </ligand>
</feature>
<proteinExistence type="inferred from homology"/>
<dbReference type="STRING" id="33036.HMPREF3200_00724"/>
<keyword evidence="4" id="KW-0805">Transcription regulation</keyword>
<dbReference type="InterPro" id="IPR002481">
    <property type="entry name" value="FUR"/>
</dbReference>
<keyword evidence="10" id="KW-1185">Reference proteome</keyword>
<evidence type="ECO:0000256" key="7">
    <source>
        <dbReference type="PIRSR" id="PIRSR602481-1"/>
    </source>
</evidence>
<dbReference type="Proteomes" id="UP000070383">
    <property type="component" value="Unassembled WGS sequence"/>
</dbReference>
<dbReference type="CDD" id="cd07153">
    <property type="entry name" value="Fur_like"/>
    <property type="match status" value="1"/>
</dbReference>
<evidence type="ECO:0000256" key="4">
    <source>
        <dbReference type="ARBA" id="ARBA00023015"/>
    </source>
</evidence>
<dbReference type="AlphaFoldDB" id="A0A133KG28"/>
<dbReference type="InterPro" id="IPR043135">
    <property type="entry name" value="Fur_C"/>
</dbReference>
<dbReference type="PANTHER" id="PTHR33202">
    <property type="entry name" value="ZINC UPTAKE REGULATION PROTEIN"/>
    <property type="match status" value="1"/>
</dbReference>
<gene>
    <name evidence="9" type="ORF">HMPREF3200_00724</name>
</gene>
<protein>
    <submittedName>
        <fullName evidence="9">Transcriptional regulator, Fur family</fullName>
    </submittedName>
</protein>
<comment type="similarity">
    <text evidence="1">Belongs to the Fur family.</text>
</comment>
<comment type="caution">
    <text evidence="9">The sequence shown here is derived from an EMBL/GenBank/DDBJ whole genome shotgun (WGS) entry which is preliminary data.</text>
</comment>
<dbReference type="InterPro" id="IPR036390">
    <property type="entry name" value="WH_DNA-bd_sf"/>
</dbReference>
<sequence length="155" mass="18227">MVEKIIQELRNEEYIDRLPKLKELLAQHNIRVSHQRLLILDYLIMNPTHPTADLIYKDLKVSDPVISQATVYNTLNLLVEHNLVKELDFNMSSKRYEFKKTNHGHFICEACGMIEDLNVDDLEYPKYLDKYEIDNVEVIFRGICPECLNNNCKDS</sequence>
<keyword evidence="8" id="KW-0408">Iron</keyword>
<feature type="binding site" evidence="7">
    <location>
        <position position="108"/>
    </location>
    <ligand>
        <name>Zn(2+)</name>
        <dbReference type="ChEBI" id="CHEBI:29105"/>
    </ligand>
</feature>
<evidence type="ECO:0000256" key="5">
    <source>
        <dbReference type="ARBA" id="ARBA00023125"/>
    </source>
</evidence>
<dbReference type="Gene3D" id="3.30.1490.190">
    <property type="match status" value="1"/>
</dbReference>
<evidence type="ECO:0000313" key="9">
    <source>
        <dbReference type="EMBL" id="KWZ78521.1"/>
    </source>
</evidence>
<dbReference type="GO" id="GO:0045892">
    <property type="term" value="P:negative regulation of DNA-templated transcription"/>
    <property type="evidence" value="ECO:0007669"/>
    <property type="project" value="TreeGrafter"/>
</dbReference>
<organism evidence="9 10">
    <name type="scientific">Anaerococcus tetradius</name>
    <dbReference type="NCBI Taxonomy" id="33036"/>
    <lineage>
        <taxon>Bacteria</taxon>
        <taxon>Bacillati</taxon>
        <taxon>Bacillota</taxon>
        <taxon>Tissierellia</taxon>
        <taxon>Tissierellales</taxon>
        <taxon>Peptoniphilaceae</taxon>
        <taxon>Anaerococcus</taxon>
    </lineage>
</organism>
<dbReference type="GO" id="GO:0008270">
    <property type="term" value="F:zinc ion binding"/>
    <property type="evidence" value="ECO:0007669"/>
    <property type="project" value="TreeGrafter"/>
</dbReference>
<keyword evidence="3 7" id="KW-0862">Zinc</keyword>
<dbReference type="SUPFAM" id="SSF46785">
    <property type="entry name" value="Winged helix' DNA-binding domain"/>
    <property type="match status" value="1"/>
</dbReference>
<feature type="binding site" evidence="7">
    <location>
        <position position="144"/>
    </location>
    <ligand>
        <name>Zn(2+)</name>
        <dbReference type="ChEBI" id="CHEBI:29105"/>
    </ligand>
</feature>
<dbReference type="GO" id="GO:0003700">
    <property type="term" value="F:DNA-binding transcription factor activity"/>
    <property type="evidence" value="ECO:0007669"/>
    <property type="project" value="InterPro"/>
</dbReference>
<dbReference type="PANTHER" id="PTHR33202:SF8">
    <property type="entry name" value="PEROXIDE-RESPONSIVE REPRESSOR PERR"/>
    <property type="match status" value="1"/>
</dbReference>
<dbReference type="Gene3D" id="1.10.10.10">
    <property type="entry name" value="Winged helix-like DNA-binding domain superfamily/Winged helix DNA-binding domain"/>
    <property type="match status" value="1"/>
</dbReference>
<dbReference type="EMBL" id="LRPM01000024">
    <property type="protein sequence ID" value="KWZ78521.1"/>
    <property type="molecule type" value="Genomic_DNA"/>
</dbReference>
<comment type="cofactor">
    <cofactor evidence="7">
        <name>Zn(2+)</name>
        <dbReference type="ChEBI" id="CHEBI:29105"/>
    </cofactor>
    <text evidence="7">Binds 1 zinc ion per subunit.</text>
</comment>
<feature type="binding site" evidence="7">
    <location>
        <position position="111"/>
    </location>
    <ligand>
        <name>Zn(2+)</name>
        <dbReference type="ChEBI" id="CHEBI:29105"/>
    </ligand>
</feature>
<dbReference type="GO" id="GO:1900376">
    <property type="term" value="P:regulation of secondary metabolite biosynthetic process"/>
    <property type="evidence" value="ECO:0007669"/>
    <property type="project" value="TreeGrafter"/>
</dbReference>
<feature type="binding site" evidence="7">
    <location>
        <position position="147"/>
    </location>
    <ligand>
        <name>Zn(2+)</name>
        <dbReference type="ChEBI" id="CHEBI:29105"/>
    </ligand>
</feature>
<dbReference type="PATRIC" id="fig|33036.3.peg.720"/>
<evidence type="ECO:0000256" key="8">
    <source>
        <dbReference type="PIRSR" id="PIRSR602481-2"/>
    </source>
</evidence>
<dbReference type="GO" id="GO:0000976">
    <property type="term" value="F:transcription cis-regulatory region binding"/>
    <property type="evidence" value="ECO:0007669"/>
    <property type="project" value="TreeGrafter"/>
</dbReference>
<keyword evidence="6" id="KW-0804">Transcription</keyword>
<evidence type="ECO:0000256" key="1">
    <source>
        <dbReference type="ARBA" id="ARBA00007957"/>
    </source>
</evidence>
<dbReference type="InterPro" id="IPR036388">
    <property type="entry name" value="WH-like_DNA-bd_sf"/>
</dbReference>
<comment type="cofactor">
    <cofactor evidence="8">
        <name>Mn(2+)</name>
        <dbReference type="ChEBI" id="CHEBI:29035"/>
    </cofactor>
    <cofactor evidence="8">
        <name>Fe(2+)</name>
        <dbReference type="ChEBI" id="CHEBI:29033"/>
    </cofactor>
    <text evidence="8">Binds 1 Mn(2+) or Fe(2+) ion per subunit.</text>
</comment>
<keyword evidence="7" id="KW-0479">Metal-binding</keyword>
<name>A0A133KG28_9FIRM</name>
<evidence type="ECO:0000256" key="6">
    <source>
        <dbReference type="ARBA" id="ARBA00023163"/>
    </source>
</evidence>